<organism evidence="3 4">
    <name type="scientific">Algoriphagus oliviformis</name>
    <dbReference type="NCBI Taxonomy" id="2811231"/>
    <lineage>
        <taxon>Bacteria</taxon>
        <taxon>Pseudomonadati</taxon>
        <taxon>Bacteroidota</taxon>
        <taxon>Cytophagia</taxon>
        <taxon>Cytophagales</taxon>
        <taxon>Cyclobacteriaceae</taxon>
        <taxon>Algoriphagus</taxon>
    </lineage>
</organism>
<accession>A0ABS3BYC5</accession>
<dbReference type="PROSITE" id="PS50930">
    <property type="entry name" value="HTH_LYTTR"/>
    <property type="match status" value="1"/>
</dbReference>
<gene>
    <name evidence="3" type="ORF">J0A68_02745</name>
</gene>
<name>A0ABS3BYC5_9BACT</name>
<dbReference type="InterPro" id="IPR007492">
    <property type="entry name" value="LytTR_DNA-bd_dom"/>
</dbReference>
<evidence type="ECO:0000259" key="2">
    <source>
        <dbReference type="PROSITE" id="PS50930"/>
    </source>
</evidence>
<feature type="transmembrane region" description="Helical" evidence="1">
    <location>
        <begin position="51"/>
        <end position="73"/>
    </location>
</feature>
<dbReference type="SMART" id="SM00850">
    <property type="entry name" value="LytTR"/>
    <property type="match status" value="1"/>
</dbReference>
<dbReference type="Pfam" id="PF04397">
    <property type="entry name" value="LytTR"/>
    <property type="match status" value="1"/>
</dbReference>
<keyword evidence="4" id="KW-1185">Reference proteome</keyword>
<keyword evidence="1" id="KW-0472">Membrane</keyword>
<dbReference type="InterPro" id="IPR046947">
    <property type="entry name" value="LytR-like"/>
</dbReference>
<dbReference type="RefSeq" id="WP_206576651.1">
    <property type="nucleotide sequence ID" value="NZ_JAFKCT010000001.1"/>
</dbReference>
<dbReference type="Proteomes" id="UP000664317">
    <property type="component" value="Unassembled WGS sequence"/>
</dbReference>
<protein>
    <submittedName>
        <fullName evidence="3">LytTR family transcriptional regulator</fullName>
    </submittedName>
</protein>
<dbReference type="EMBL" id="JAFKCT010000001">
    <property type="protein sequence ID" value="MBN7809855.1"/>
    <property type="molecule type" value="Genomic_DNA"/>
</dbReference>
<evidence type="ECO:0000313" key="4">
    <source>
        <dbReference type="Proteomes" id="UP000664317"/>
    </source>
</evidence>
<sequence length="275" mass="31178">MPPQVDPKRNLAQQRLGKTKQAKPLIWILLAVLAITILQDWLKSSLQSQSFYLSESFLFSLYWVLIPPIAFGLKYAFDKLGLPKSSQGVWARRIYFVLAAMALQILLFPLLVWLISALFYGHTFAYSQTLFYSISEDLYKFLLVYAVISLLVFPRKNPKPPKSSGQLLIQSGRKTQILSLAEILCVVSATPYVEIHTATKKYLHQESLKSFAEKLDPAFFQRTHKSSLVNLKAVQEMKSRLNGDYDLTLSNGMQVRLSRNFAAAFKQAMDVTSSA</sequence>
<evidence type="ECO:0000313" key="3">
    <source>
        <dbReference type="EMBL" id="MBN7809855.1"/>
    </source>
</evidence>
<comment type="caution">
    <text evidence="3">The sequence shown here is derived from an EMBL/GenBank/DDBJ whole genome shotgun (WGS) entry which is preliminary data.</text>
</comment>
<feature type="transmembrane region" description="Helical" evidence="1">
    <location>
        <begin position="138"/>
        <end position="154"/>
    </location>
</feature>
<keyword evidence="1" id="KW-1133">Transmembrane helix</keyword>
<proteinExistence type="predicted"/>
<dbReference type="Gene3D" id="2.40.50.1020">
    <property type="entry name" value="LytTr DNA-binding domain"/>
    <property type="match status" value="1"/>
</dbReference>
<feature type="domain" description="HTH LytTR-type" evidence="2">
    <location>
        <begin position="167"/>
        <end position="271"/>
    </location>
</feature>
<keyword evidence="1" id="KW-0812">Transmembrane</keyword>
<evidence type="ECO:0000256" key="1">
    <source>
        <dbReference type="SAM" id="Phobius"/>
    </source>
</evidence>
<dbReference type="PANTHER" id="PTHR37299:SF1">
    <property type="entry name" value="STAGE 0 SPORULATION PROTEIN A HOMOLOG"/>
    <property type="match status" value="1"/>
</dbReference>
<feature type="transmembrane region" description="Helical" evidence="1">
    <location>
        <begin position="21"/>
        <end position="39"/>
    </location>
</feature>
<dbReference type="PANTHER" id="PTHR37299">
    <property type="entry name" value="TRANSCRIPTIONAL REGULATOR-RELATED"/>
    <property type="match status" value="1"/>
</dbReference>
<reference evidence="3 4" key="1">
    <citation type="submission" date="2021-03" db="EMBL/GenBank/DDBJ databases">
        <title>novel species isolated from a fishpond in China.</title>
        <authorList>
            <person name="Lu H."/>
            <person name="Cai Z."/>
        </authorList>
    </citation>
    <scope>NUCLEOTIDE SEQUENCE [LARGE SCALE GENOMIC DNA]</scope>
    <source>
        <strain evidence="3 4">H41</strain>
    </source>
</reference>
<feature type="transmembrane region" description="Helical" evidence="1">
    <location>
        <begin position="94"/>
        <end position="118"/>
    </location>
</feature>